<proteinExistence type="predicted"/>
<evidence type="ECO:0000313" key="1">
    <source>
        <dbReference type="EMBL" id="AHI53822.1"/>
    </source>
</evidence>
<dbReference type="SUPFAM" id="SSF55874">
    <property type="entry name" value="ATPase domain of HSP90 chaperone/DNA topoisomerase II/histidine kinase"/>
    <property type="match status" value="1"/>
</dbReference>
<accession>W6A9V7</accession>
<dbReference type="PATRIC" id="fig|1276257.3.peg.424"/>
<dbReference type="InterPro" id="IPR036890">
    <property type="entry name" value="HATPase_C_sf"/>
</dbReference>
<reference evidence="1 2" key="1">
    <citation type="journal article" date="2014" name="Genome Biol. Evol.">
        <title>Molecular evolution of the substrate utilization strategies and putative virulence factors in mosquito-associated Spiroplasma species.</title>
        <authorList>
            <person name="Chang T.H."/>
            <person name="Lo W.S."/>
            <person name="Ku C."/>
            <person name="Chen L.L."/>
            <person name="Kuo C.H."/>
        </authorList>
    </citation>
    <scope>NUCLEOTIDE SEQUENCE [LARGE SCALE GENOMIC DNA]</scope>
    <source>
        <strain evidence="1">Ar-1343</strain>
    </source>
</reference>
<keyword evidence="2" id="KW-1185">Reference proteome</keyword>
<dbReference type="RefSeq" id="WP_025250961.1">
    <property type="nucleotide sequence ID" value="NZ_CP006934.1"/>
</dbReference>
<evidence type="ECO:0008006" key="3">
    <source>
        <dbReference type="Google" id="ProtNLM"/>
    </source>
</evidence>
<gene>
    <name evidence="1" type="ORF">SSABA_v1c04130</name>
</gene>
<organism evidence="1 2">
    <name type="scientific">Spiroplasma sabaudiense Ar-1343</name>
    <dbReference type="NCBI Taxonomy" id="1276257"/>
    <lineage>
        <taxon>Bacteria</taxon>
        <taxon>Bacillati</taxon>
        <taxon>Mycoplasmatota</taxon>
        <taxon>Mollicutes</taxon>
        <taxon>Entomoplasmatales</taxon>
        <taxon>Spiroplasmataceae</taxon>
        <taxon>Spiroplasma</taxon>
    </lineage>
</organism>
<dbReference type="AlphaFoldDB" id="W6A9V7"/>
<evidence type="ECO:0000313" key="2">
    <source>
        <dbReference type="Proteomes" id="UP000019265"/>
    </source>
</evidence>
<dbReference type="OrthoDB" id="9813438at2"/>
<dbReference type="KEGG" id="ssab:SSABA_v1c04130"/>
<dbReference type="HOGENOM" id="CLU_459969_0_0_14"/>
<name>W6A9V7_9MOLU</name>
<dbReference type="STRING" id="1276257.SSABA_v1c04130"/>
<dbReference type="Gene3D" id="3.30.565.10">
    <property type="entry name" value="Histidine kinase-like ATPase, C-terminal domain"/>
    <property type="match status" value="1"/>
</dbReference>
<sequence length="587" mass="69479">MDNKKITGEMVLNEASFTMLREIDSSSVSMISELVDNSLGSLGNNIYKGKHFIEIIIKRKENREYDLIIIDNCGGIDAREIDNVMTYGDRKDYKEPFFNVFGVGLKRAAIWSGTGMQIFSKHESGGFELNFDFYEEINGKINMNSENREYSYMRNDPDINFILNPSRKVVYGTKIVFKNLIRDKDNKYNDNNLFHLENYLGWRYSKYIKNDNIEISLSELNENNDVIEDGILNHESKIVRPSAPAFENFGIFYNFLEKKYANLHLTKNDVLNFIKDKTKNEFDKVEDREFIFDLLHNELDLCIEQEFKYKDKILKEEVSLPFKIGMTTFKNIKYPTRVFNNYKEVMGISLYQADRALEHGPNLENNKKFQNRLLDNFHRQNKGSGKTWNTRIIGEINLDNYIKLVYSQNKEAESALGTIKDQFRIKDDVWIKFSDKMIEICDKVYGNFFREYNDLQKNFEVKFKEWKKIQSGENSKLDLVVESKKNEIKAPRCEDRIIEKLDGVNIVYFFEDFYSDKLISDFDIKPESDTLEIYLNKLYFNSKNISFFEDFVKLFFLKNNFISNEIKDEKDKRADWLNKKGIKWKKK</sequence>
<dbReference type="EMBL" id="CP006934">
    <property type="protein sequence ID" value="AHI53822.1"/>
    <property type="molecule type" value="Genomic_DNA"/>
</dbReference>
<dbReference type="Pfam" id="PF13589">
    <property type="entry name" value="HATPase_c_3"/>
    <property type="match status" value="1"/>
</dbReference>
<protein>
    <recommendedName>
        <fullName evidence="3">Histidine kinase/HSP90-like ATPase domain-containing protein</fullName>
    </recommendedName>
</protein>
<dbReference type="Proteomes" id="UP000019265">
    <property type="component" value="Chromosome"/>
</dbReference>